<evidence type="ECO:0000256" key="1">
    <source>
        <dbReference type="SAM" id="MobiDB-lite"/>
    </source>
</evidence>
<keyword evidence="3" id="KW-1185">Reference proteome</keyword>
<protein>
    <submittedName>
        <fullName evidence="2">Uncharacterized protein</fullName>
    </submittedName>
</protein>
<feature type="region of interest" description="Disordered" evidence="1">
    <location>
        <begin position="58"/>
        <end position="90"/>
    </location>
</feature>
<accession>A0A836CID9</accession>
<dbReference type="Proteomes" id="UP000664859">
    <property type="component" value="Unassembled WGS sequence"/>
</dbReference>
<reference evidence="2" key="1">
    <citation type="submission" date="2021-02" db="EMBL/GenBank/DDBJ databases">
        <title>First Annotated Genome of the Yellow-green Alga Tribonema minus.</title>
        <authorList>
            <person name="Mahan K.M."/>
        </authorList>
    </citation>
    <scope>NUCLEOTIDE SEQUENCE</scope>
    <source>
        <strain evidence="2">UTEX B ZZ1240</strain>
    </source>
</reference>
<evidence type="ECO:0000313" key="2">
    <source>
        <dbReference type="EMBL" id="KAG5186383.1"/>
    </source>
</evidence>
<feature type="compositionally biased region" description="Basic and acidic residues" evidence="1">
    <location>
        <begin position="61"/>
        <end position="72"/>
    </location>
</feature>
<sequence length="330" mass="36599">MAAALNAWTACRAPYYEADLAVVERIHFHKLGNKRPATGPHVHQVALCTEQSAVSSRSRPRRCERLSSRDDPPEICGEPGPPHSPHRAAVTPRRLATAGHVRAWQSAADVTERRNTRTGAGRCCSPYDQPGHSAGLCHKKRCKQLWPTALGLRIWAWRQWRRTIRQSACSPTWLAMLKAQQHKNTELGRRALATVMAAVVEPAGQESKVSNVQYAQHLGINDTSVAEARLRRAATFQAAAELVSPPDAHTAGRYLYQLRQPWSDKLCKAMVKVIDDPPLPLTTGHLCTVRCCVQGPFAAGEWQNQMCKLPPRATLHKWHVQVAFSTSTDS</sequence>
<proteinExistence type="predicted"/>
<name>A0A836CID9_9STRA</name>
<organism evidence="2 3">
    <name type="scientific">Tribonema minus</name>
    <dbReference type="NCBI Taxonomy" id="303371"/>
    <lineage>
        <taxon>Eukaryota</taxon>
        <taxon>Sar</taxon>
        <taxon>Stramenopiles</taxon>
        <taxon>Ochrophyta</taxon>
        <taxon>PX clade</taxon>
        <taxon>Xanthophyceae</taxon>
        <taxon>Tribonematales</taxon>
        <taxon>Tribonemataceae</taxon>
        <taxon>Tribonema</taxon>
    </lineage>
</organism>
<dbReference type="EMBL" id="JAFCMP010000112">
    <property type="protein sequence ID" value="KAG5186383.1"/>
    <property type="molecule type" value="Genomic_DNA"/>
</dbReference>
<evidence type="ECO:0000313" key="3">
    <source>
        <dbReference type="Proteomes" id="UP000664859"/>
    </source>
</evidence>
<dbReference type="AlphaFoldDB" id="A0A836CID9"/>
<comment type="caution">
    <text evidence="2">The sequence shown here is derived from an EMBL/GenBank/DDBJ whole genome shotgun (WGS) entry which is preliminary data.</text>
</comment>
<gene>
    <name evidence="2" type="ORF">JKP88DRAFT_240986</name>
</gene>